<reference evidence="3 4" key="1">
    <citation type="journal article" date="2020" name="Harmful Algae">
        <title>Molecular and morphological characterization of a novel dihydroanatoxin-a producing Microcoleus species (cyanobacteria) from the Russian River, California, USA.</title>
        <authorList>
            <person name="Conklin K.Y."/>
            <person name="Stancheva R."/>
            <person name="Otten T.G."/>
            <person name="Fadness R."/>
            <person name="Boyer G.L."/>
            <person name="Read B."/>
            <person name="Zhang X."/>
            <person name="Sheath R.G."/>
        </authorList>
    </citation>
    <scope>NUCLEOTIDE SEQUENCE [LARGE SCALE GENOMIC DNA]</scope>
    <source>
        <strain evidence="3 4">PTRS2</strain>
    </source>
</reference>
<keyword evidence="4" id="KW-1185">Reference proteome</keyword>
<proteinExistence type="predicted"/>
<sequence>MSFYRLLLSALILVTINFTSSTSIALAETKETYLTVNSDDSQSFASLVQQAEDLAKESIAQEFQNNPGLTEVTVIITADRSRRMVPVLRSRVSRNQWQKDSRIEQWTRYFADAKYLLGFREGNISSSNSGPWQTINLPAPSRPASRQNDPGFRDD</sequence>
<feature type="region of interest" description="Disordered" evidence="1">
    <location>
        <begin position="128"/>
        <end position="155"/>
    </location>
</feature>
<protein>
    <submittedName>
        <fullName evidence="3">Uncharacterized protein</fullName>
    </submittedName>
</protein>
<organism evidence="3 4">
    <name type="scientific">Microcoleus anatoxicus PTRS2</name>
    <dbReference type="NCBI Taxonomy" id="2705321"/>
    <lineage>
        <taxon>Bacteria</taxon>
        <taxon>Bacillati</taxon>
        <taxon>Cyanobacteriota</taxon>
        <taxon>Cyanophyceae</taxon>
        <taxon>Oscillatoriophycideae</taxon>
        <taxon>Oscillatoriales</taxon>
        <taxon>Microcoleaceae</taxon>
        <taxon>Microcoleus</taxon>
        <taxon>Microcoleus anatoxicus</taxon>
    </lineage>
</organism>
<evidence type="ECO:0000256" key="1">
    <source>
        <dbReference type="SAM" id="MobiDB-lite"/>
    </source>
</evidence>
<evidence type="ECO:0000256" key="2">
    <source>
        <dbReference type="SAM" id="SignalP"/>
    </source>
</evidence>
<comment type="caution">
    <text evidence="3">The sequence shown here is derived from an EMBL/GenBank/DDBJ whole genome shotgun (WGS) entry which is preliminary data.</text>
</comment>
<accession>A0ABU8YUC2</accession>
<evidence type="ECO:0000313" key="3">
    <source>
        <dbReference type="EMBL" id="MEK0187801.1"/>
    </source>
</evidence>
<feature type="signal peptide" evidence="2">
    <location>
        <begin position="1"/>
        <end position="25"/>
    </location>
</feature>
<gene>
    <name evidence="3" type="ORF">WMG39_23610</name>
</gene>
<evidence type="ECO:0000313" key="4">
    <source>
        <dbReference type="Proteomes" id="UP001384579"/>
    </source>
</evidence>
<feature type="chain" id="PRO_5045648986" evidence="2">
    <location>
        <begin position="26"/>
        <end position="155"/>
    </location>
</feature>
<dbReference type="RefSeq" id="WP_340524548.1">
    <property type="nucleotide sequence ID" value="NZ_JBBLXS010000442.1"/>
</dbReference>
<keyword evidence="2" id="KW-0732">Signal</keyword>
<dbReference type="EMBL" id="JBBLXS010000442">
    <property type="protein sequence ID" value="MEK0187801.1"/>
    <property type="molecule type" value="Genomic_DNA"/>
</dbReference>
<dbReference type="Proteomes" id="UP001384579">
    <property type="component" value="Unassembled WGS sequence"/>
</dbReference>
<name>A0ABU8YUC2_9CYAN</name>